<evidence type="ECO:0008006" key="3">
    <source>
        <dbReference type="Google" id="ProtNLM"/>
    </source>
</evidence>
<dbReference type="EMBL" id="CP006850">
    <property type="protein sequence ID" value="AHH19644.1"/>
    <property type="molecule type" value="Genomic_DNA"/>
</dbReference>
<dbReference type="AlphaFoldDB" id="W5TKE5"/>
<keyword evidence="2" id="KW-1185">Reference proteome</keyword>
<evidence type="ECO:0000313" key="1">
    <source>
        <dbReference type="EMBL" id="AHH19644.1"/>
    </source>
</evidence>
<accession>W5TKE5</accession>
<gene>
    <name evidence="1" type="ORF">NONO_c48600</name>
</gene>
<dbReference type="HOGENOM" id="CLU_074786_0_0_11"/>
<dbReference type="STRING" id="1415166.NONO_c48600"/>
<sequence length="274" mass="29528">MGNGDTVIGGIDWQAVAADDWAVPAGADPAQLVDVLVEMLAAPDPQVRDGFGYTAVSVWGRRGVLDSELEHLGDVMADRLAGHPQVQARTFAALVFGVVLGRGAELPRGTVERWYETFENWYRTEREVRGYDETLGWLHAVAHGADAAAAFARAVPRHAPDILELCAHRMTAKDTDYRYSQLEDARLARAVTAVLHTPGLTRDQALGWFDVVDDAFAGAGPGPCPPWAANTFATLQSLHLHLTLGLRAGGVPAHGDEVAEHAAAIMRLPFPWLG</sequence>
<dbReference type="PATRIC" id="fig|1415166.3.peg.5010"/>
<name>W5TKE5_9NOCA</name>
<dbReference type="eggNOG" id="ENOG5030KKH">
    <property type="taxonomic scope" value="Bacteria"/>
</dbReference>
<dbReference type="OrthoDB" id="7619731at2"/>
<protein>
    <recommendedName>
        <fullName evidence="3">DUF2785 domain-containing protein</fullName>
    </recommendedName>
</protein>
<dbReference type="Proteomes" id="UP000019150">
    <property type="component" value="Chromosome"/>
</dbReference>
<dbReference type="RefSeq" id="WP_051494791.1">
    <property type="nucleotide sequence ID" value="NZ_CP006850.1"/>
</dbReference>
<proteinExistence type="predicted"/>
<organism evidence="1 2">
    <name type="scientific">Nocardia nova SH22a</name>
    <dbReference type="NCBI Taxonomy" id="1415166"/>
    <lineage>
        <taxon>Bacteria</taxon>
        <taxon>Bacillati</taxon>
        <taxon>Actinomycetota</taxon>
        <taxon>Actinomycetes</taxon>
        <taxon>Mycobacteriales</taxon>
        <taxon>Nocardiaceae</taxon>
        <taxon>Nocardia</taxon>
    </lineage>
</organism>
<dbReference type="Pfam" id="PF10978">
    <property type="entry name" value="DUF2785"/>
    <property type="match status" value="1"/>
</dbReference>
<dbReference type="KEGG" id="nno:NONO_c48600"/>
<dbReference type="InterPro" id="IPR021247">
    <property type="entry name" value="DUF2785"/>
</dbReference>
<evidence type="ECO:0000313" key="2">
    <source>
        <dbReference type="Proteomes" id="UP000019150"/>
    </source>
</evidence>
<reference evidence="1 2" key="1">
    <citation type="journal article" date="2014" name="Appl. Environ. Microbiol.">
        <title>Insights into the Microbial Degradation of Rubber and Gutta-Percha by Analysis of the Complete Genome of Nocardia nova SH22a.</title>
        <authorList>
            <person name="Luo Q."/>
            <person name="Hiessl S."/>
            <person name="Poehlein A."/>
            <person name="Daniel R."/>
            <person name="Steinbuchel A."/>
        </authorList>
    </citation>
    <scope>NUCLEOTIDE SEQUENCE [LARGE SCALE GENOMIC DNA]</scope>
    <source>
        <strain evidence="1">SH22a</strain>
    </source>
</reference>